<dbReference type="NCBIfam" id="TIGR01733">
    <property type="entry name" value="AA-adenyl-dom"/>
    <property type="match status" value="6"/>
</dbReference>
<dbReference type="InterPro" id="IPR023213">
    <property type="entry name" value="CAT-like_dom_sf"/>
</dbReference>
<dbReference type="FunFam" id="3.40.50.12780:FF:000012">
    <property type="entry name" value="Non-ribosomal peptide synthetase"/>
    <property type="match status" value="1"/>
</dbReference>
<keyword evidence="3" id="KW-0597">Phosphoprotein</keyword>
<name>A0A507FK68_9FUNG</name>
<dbReference type="SMART" id="SM00823">
    <property type="entry name" value="PKS_PP"/>
    <property type="match status" value="3"/>
</dbReference>
<accession>A0A507FK68</accession>
<dbReference type="Pfam" id="PF13193">
    <property type="entry name" value="AMP-binding_C"/>
    <property type="match status" value="1"/>
</dbReference>
<dbReference type="Gene3D" id="3.30.559.30">
    <property type="entry name" value="Nonribosomal peptide synthetase, condensation domain"/>
    <property type="match status" value="7"/>
</dbReference>
<keyword evidence="8" id="KW-1185">Reference proteome</keyword>
<dbReference type="FunFam" id="3.40.50.12780:FF:000024">
    <property type="entry name" value="Nonribosomal siderophore peptide synthase SidC"/>
    <property type="match status" value="2"/>
</dbReference>
<dbReference type="Gene3D" id="3.40.50.12780">
    <property type="entry name" value="N-terminal domain of ligase-like"/>
    <property type="match status" value="7"/>
</dbReference>
<dbReference type="PROSITE" id="PS00012">
    <property type="entry name" value="PHOSPHOPANTETHEINE"/>
    <property type="match status" value="2"/>
</dbReference>
<gene>
    <name evidence="7" type="ORF">CcCBS67573_g02628</name>
</gene>
<keyword evidence="4" id="KW-0436">Ligase</keyword>
<dbReference type="InterPro" id="IPR010071">
    <property type="entry name" value="AA_adenyl_dom"/>
</dbReference>
<evidence type="ECO:0000256" key="2">
    <source>
        <dbReference type="ARBA" id="ARBA00022450"/>
    </source>
</evidence>
<dbReference type="NCBIfam" id="NF003417">
    <property type="entry name" value="PRK04813.1"/>
    <property type="match status" value="7"/>
</dbReference>
<feature type="domain" description="Carrier" evidence="6">
    <location>
        <begin position="2204"/>
        <end position="2278"/>
    </location>
</feature>
<dbReference type="FunFam" id="3.30.300.30:FF:000015">
    <property type="entry name" value="Nonribosomal peptide synthase SidD"/>
    <property type="match status" value="6"/>
</dbReference>
<dbReference type="OrthoDB" id="4920779at2759"/>
<feature type="domain" description="Carrier" evidence="6">
    <location>
        <begin position="5411"/>
        <end position="5487"/>
    </location>
</feature>
<dbReference type="Pfam" id="PF00550">
    <property type="entry name" value="PP-binding"/>
    <property type="match status" value="6"/>
</dbReference>
<feature type="domain" description="Carrier" evidence="6">
    <location>
        <begin position="6495"/>
        <end position="6571"/>
    </location>
</feature>
<comment type="caution">
    <text evidence="7">The sequence shown here is derived from an EMBL/GenBank/DDBJ whole genome shotgun (WGS) entry which is preliminary data.</text>
</comment>
<evidence type="ECO:0000313" key="7">
    <source>
        <dbReference type="EMBL" id="TPX76110.1"/>
    </source>
</evidence>
<dbReference type="InterPro" id="IPR025110">
    <property type="entry name" value="AMP-bd_C"/>
</dbReference>
<dbReference type="InterPro" id="IPR006162">
    <property type="entry name" value="Ppantetheine_attach_site"/>
</dbReference>
<dbReference type="PANTHER" id="PTHR45527">
    <property type="entry name" value="NONRIBOSOMAL PEPTIDE SYNTHETASE"/>
    <property type="match status" value="1"/>
</dbReference>
<feature type="domain" description="Carrier" evidence="6">
    <location>
        <begin position="4348"/>
        <end position="4424"/>
    </location>
</feature>
<feature type="non-terminal residue" evidence="7">
    <location>
        <position position="6810"/>
    </location>
</feature>
<evidence type="ECO:0000259" key="6">
    <source>
        <dbReference type="PROSITE" id="PS50075"/>
    </source>
</evidence>
<dbReference type="GO" id="GO:0031177">
    <property type="term" value="F:phosphopantetheine binding"/>
    <property type="evidence" value="ECO:0007669"/>
    <property type="project" value="InterPro"/>
</dbReference>
<evidence type="ECO:0000256" key="4">
    <source>
        <dbReference type="ARBA" id="ARBA00022598"/>
    </source>
</evidence>
<dbReference type="InterPro" id="IPR020845">
    <property type="entry name" value="AMP-binding_CS"/>
</dbReference>
<dbReference type="Pfam" id="PF00668">
    <property type="entry name" value="Condensation"/>
    <property type="match status" value="6"/>
</dbReference>
<evidence type="ECO:0000313" key="8">
    <source>
        <dbReference type="Proteomes" id="UP000320333"/>
    </source>
</evidence>
<dbReference type="PROSITE" id="PS50075">
    <property type="entry name" value="CARRIER"/>
    <property type="match status" value="6"/>
</dbReference>
<organism evidence="7 8">
    <name type="scientific">Chytriomyces confervae</name>
    <dbReference type="NCBI Taxonomy" id="246404"/>
    <lineage>
        <taxon>Eukaryota</taxon>
        <taxon>Fungi</taxon>
        <taxon>Fungi incertae sedis</taxon>
        <taxon>Chytridiomycota</taxon>
        <taxon>Chytridiomycota incertae sedis</taxon>
        <taxon>Chytridiomycetes</taxon>
        <taxon>Chytridiales</taxon>
        <taxon>Chytriomycetaceae</taxon>
        <taxon>Chytriomyces</taxon>
    </lineage>
</organism>
<dbReference type="Proteomes" id="UP000320333">
    <property type="component" value="Unassembled WGS sequence"/>
</dbReference>
<dbReference type="STRING" id="246404.A0A507FK68"/>
<dbReference type="PANTHER" id="PTHR45527:SF1">
    <property type="entry name" value="FATTY ACID SYNTHASE"/>
    <property type="match status" value="1"/>
</dbReference>
<sequence>MSLSNINNKEMSASNAAIHFHAVFEQRANELQNKPALVKNEDGSFITYSELNTVSNDLSMRLITAFGIGPGDNVLACFEDVFELVVATIAVSKTGASLTVLESTAAAESHVCQQASLLLTSASACQELNGMFPTVAAVEFTASGYGVNAIHQINGMDQQVKEQYTGVALVSVTVTEQEAATVTGILTQSEFPQYLNELATVLGVQAMSNLVTRVHGDKTSALLEMAATLYVGGQVTLMAAADCVDALDDSKGSCVTLTLALVAMGATHVACSTANALTCLEQSRVSLVTVSADRPTTPRAMKYRDATRNADFFVAPFQDSAASANLRAAVHVLEHSDDAAALFWSSFLDGAKPTLIGRSTSEMRFCDAKIDFSANLDRLSALYGISAESTVKTAWALTLGLHLNLGDVLFQVSVPNGVQPCRVLLQGPFTGLELLKQVHANALASSFHSVFPATTNEPVNTCVRFVNADQTACYSYLCTRDGHQGGSCYSYQHVDEFGAHSQSDMVLAVCVEGNELSVNVSYNKACISSESVDCMLNHFANMTARLTVEACSAVQNEFFCSSDEIQLLQAGIGADTLDGDNLNEIQFLHQTLEHTALTHPDAIAAQFESSESITYFDLNNRANRVALALQELGVGPEVCVPICMDRSILMLVTILGVLKAGGAYVPLAVDFPMERCKTIIEKVSASFILASDAPRLRLLELEQECQIQVLAIESMAQCTAGEIYSNPMVLEQNTNNLAYVLFTSGSTGEPKGVMIEHKAAVSAILAHQSVYKTRPGARVLQYASYTFDVSVLDIFLSLSVGACICMASQESLMSNLSKVMADMEIEYADLTVTIANLVRPEDVPSLKSLVIGAETVTREVLEKWAGKVRLLNTYGPTETTIACTGSEIFNANDSPTNIGMPFGETKLYILDADRKLVPTGGVGELCIGGPQLGRGYLKDDEKTSAAFIPHPFIPGQRLYLTGDLVKRVPGGAIEILGRKDSQIKLHGLRIELGEIVSAITRCPGVESCAIVLHETEVSGKELVAFIVLDGFSFNSFELVPSVSFEHVSQLLVQVKETMAVSLPAYMIPSKWIPVTGLPTNSNGKLDNLKLRASIGGFNAADIRSINAGSYNEVEDSSASFTEMELLLRQLWSRVLGIECASISRRNAFRRLGGDSLDSIRLLSLLREEGIECTFSLVHSATSLADQAMKISSLMAQSSAEDAKMDILPFSLSPSGNESGLRSCLDEASLQSIPTSNVEDVYPATPMQIGFVAVTLGTTTQYICQFSFNIKGDLDRFKSAWVNVVKRTPILRTTFAYRKSKFLQVVLKDAFEWRELDADTDMAEHIERDLQSGMHLGQPFVRFSSKRLSETQSTFYMAIHHALFDAWSYQLMWDSVKAFSNVETPAVAELPFKNYVKYALENPVNASYWTSYLDGALPTKFPRAEPTASLKFGKIATAFDANLSSFTRQSGASVATLLKFCWGLVLANHAESSDVLFGCINSGRDIELPGADAIVGPLIVTHPVRVKIAKEDTLAHSLELLELESNTHRVQPYVPLNELRQYSSSLKSAVDSSKLPFDTLLNFYRETASRPQNGAFSVEETSEDLEINFPIQLDATTVDGKVEVVFTFDESRISSVEMEWVSSHLQACIHFVIENPSACVGDVFMISPEEVDWHRMGVASKEHYMETLENTYLHELVEEQAAKTPNNVAIDSLDENLRVTYAQLNSEANKLSQWLHLRGIGPGSFVPICFRKCADMIIVMLAILKTGAAYVPLHWSNPLARNVYIIESVSATVVFSQTGKVEELRGGLSDCEVFCYRELASTLEESNRVDPLANGLTTSHLGLVIFTSGTTGVPKGVMIDHAALANAIKSYGGFLQYGETARVLQFSNIAFDISVSDIFVPLISGSVVILADDDHLLSNLEEVFNLGRVTHSELTPSVGKLLNPENLPLLKMLNMGGEALSQKVIDRWFDAGHCDIVNSYGPSEVTVCCFARHMSPTNKKAAHIGLPFGATKCYILDENLRLVPKGCVGDMCFSGPQVAAGYFNNEAQTSKSFVISPDLPGIRLYRSGDMVRMLPNEEFEILGRRDGQIKLNGQRMEIQEITEAINLHPQVLMNAVMVVKENEEARPALAGFFVPKGIQAGSHDFGMATTEMAGYDVVSLISEIKDFLAISLPLYMIPTKWIPVTRLPTTANGKTDNKALIKLLSECGDEMTRQMNDNSSQSREPPSTEAEIALCAVWKDLLGDQDIWKSSSFYMLGGDSIAAIMLLMRCREMGFTLSISDILRCPVLEKMAERITSNNKVAQEEQQFSLLPFRLRDIPTLTQVFRSFDIDFDAVEDAYPALVIQNMLLSATFAKKDRHFDQVRLDISGIIDEADLRAAVLSAIGNSAVFRTTFIEHEGLDGYIQVVLKNPAVVWSKINLEREEDLDIFLSFDRRKSPKLGGPFFHFNLLKISPLKHVLIWSVHPCLVDDQSISNFFQDVSNVLSSAELVVRPPLNALVAHELAASKSGLNNKFWKNYLKDATPTPFPAAAGAGLALTSETIQIEQILKTSGFTDTTGVFLSTVIKAAWCLTLSSEIDSQDVIFGMMTSGREVSIQDIQNLNGPAAKPLPLRVAVPETEKSILDFLLSIQDSVAEVLANGSVSGNQSETKESPLFQTVVNYQSMQKPAPLYAGFHHVDAPKMTRAALTLDVKQQQKGLNFSSSFDGSIIAEDEVHRLLEKAFAVTDFIFNNVTRPLRTLDSILRKGEALQINELVSTKYYMDQIDNGFLHQLVEQQTARSPANLAIDSLDESIQLTYAQLNGEANRLAWFLRKSGVKAGVKVPICYEKCKDMVVSILAVLKAGGSYVALNYSNPIARNLYIIEATEAIVVLMSDAKRIEFVEHISDSVKLLTVSQIQAELALESVENLDTGSLERHDLAYTIFTSGSTGVPKGVLIDHHAVVNSIVGYSKFLTYESTSRVLQFSNLAFDVSVADIFNALSSGAALVVASQDRLLTDLQNVLIQGNVTHAFLTPTVAKMLNPWSLPNLQELTMGGEVLSQKVVDNWLEAGHCRLGNGYGPSEVTIFCSVRKITKEERTANNIGLPFGSTKAYILDDQLRFVPNGTVGELCFSGPQLSAGYFNNPEQTAKSFTYSDDIPGVRIYRSGDFARLLPNGETEILGRMDGQIKLNGLRIEILEIVESIEAQHGVSSCAVLLAKDKDASRQRLLAFFVPAAIDFTTSEFGLVSASAVNHMSSLVNEVKANVGRILPQYMIPSHWVPVTSIPTNANGKTDSKLLLELVCESNARFLEQVNAEVEENDTASPPATEAEIALSKVWMNVLQVSSVSKSSSFFALGGDSLLAIKLLMHCREIGFNLTLSNIIQAPKLESMALRLVPIETSVSVYEPLSLLPESLREQNALQRAFEQWNIDPDNVEDVYPSADLQTGMLADTFSRYTQHFDQITLDLWGLKDTKQFKKAIFSAVANNTSLKTTFIMDESYVGFLQVVLKEACIVWNEYTLSNDNEVQMYQELEKKKSVELGGSLMQFTLLTLGHERHVLIWSSHHSLLDGMSIQNIYKDIVDSYLDRKLVNRPPYRLYVEYEMQAKTSDSTKFFWSQYLKNASFTPFPHNLPQSAKPSAYKYKTLSKKFVSLGITEKTGVLLSTLFKAAWAFVLSVHSAKKDILFGMISAGREAAIANITDMVGLCIRSLPLRIIVPTDATILEYLVMVQDTISNIISHNTSLQEQQKLNKQFDQVRMFHTLANFRGFSEEMIEDAELPFMMMDREDFDEVSAAIAMEADVKPDGLQLSAFFDHHHVSESETELLLERMHYVMEFMANNMDKPIQELSAMPASEVATLTAGVMGSPYENESRHLGLHELFEKQVQRVPENVAVQFENQDFVTYDELNNRANRLARYLREHGAGPEVMIPFCLDRSVHMITSILAILKSGAGVVPLDPLNPTDRNKFVIEDVAATMVITEKRYASLYESETVQMILIDDDEDWVQLSGADVDNIAVSSNICYVLYTSGSTGKPKGVVLEHGAVSDAIIANLLVQHVTEVSRVLQFSSCTFDAFIGQALATGATLCMANKQTLINDLAGTIRMMQTSFAFFTPSTAKLLTPAEVPSMKEIVLGGEPVSKSLIQTWLHHVRLSIVCGPTEAMIAVVAREVADDIVTGANLGKPFGSTKAFVLDEDLNILPVGVIGELCISSDQLAREYFHLPEKTNSTFVDNPFMPGQKMMRTGDLVKFTPELDVVIFGRKDTQIKLNGQRIEISEIEENIAAEPNVAQVLVDLVEINKTKVLTAFILPSFETEKSQDGITANQNDEIRVLVESVRSRLNKNLAPYMIPRIMVPLHKLPLTSHGKADKKLLQSVLANASSIEEYLGVTIKTKTAPEGSREKLLQGIWSGLFNIPSDKIYREDSFFALGGDSILAILLVKGCQKGGFKLAVHQIFEHPRLEDLASRLTTNELIVGRTYKNWSLLDPTVLASLPAIFDSLNMSLETVDDAYPATAMQQGLVAASQQDSSLYVAQFGYLLEGIVDAELFRQSWANVVGKTPILRTTFALSEVDGSIIQMVMSPDQFNWSDDSESTSSDQNAELDRLNGFQFGEVFSKFRMIRINSGEFKFIWTVHHALYDGWCHKQIFNDVLAAYNGDIAPERLPFSHYVEYTLNQSVQQTEEFWKMYLKDFTKTSYPKPILGGELKVKSVSDSVAFDFDLSEMLSRYGIGVSAVLKAAWGVVLSRHSNVQDVVFGLVNSGRDIALSHGADVVGPLLATVPVRFLGDSDADTLSTLVKLQQDHVNQVEHTYFGLRRITATVQDENQNTPLFSTLMNILNFADEDFTDSSFKISELDGELDVDFPLVARFYPSKSGVNIDLSYNTGYVTDSDAKLLIRHVQTAIQQIVLNPSMPLSTVHMMDEEERNLILKSSSASPASESSSKCLHELFEESVAQWPDEPAVKFEHDPAISYAELNKLSNQLARIIRKHGVRPDDLIPLILDDKSVMMVVSIFAILKAGAAYIPIDATQPEKRKAAILQQIMPKLIITNKSSVFSVGKEQNATILMIDDENLLDFMRVEESSNLASSVCTSNLAYLIFTSGSTGTPKGVMVEHGNAACAAAALQTVEQVPRMAKVLQFVNFAFDISVSDIMITLFNGAELVLYRKEHLMNSLASVISSGEISFMRTTTSVLKTINPIDLPMLKTLIVGGEPMTAEVIQTWARKLRLVARYGATEVATACIEMEIADVHHRPSLVGRPLPASGAIILDDGFQPVALGCVGELCITGPQLTRGYFQDQTKTEKAFMNLNGQTIYRTGDSALMNPDGTIDVFGRKDGQVKINGLRIEIGEIETHLLKVQGVAQACVQVFKVKDRSVLTAFVVPNLETAHHLGSQKFFDDLNELLATAQNHLAIGLPSYFVPSRWIPINLIPLTKNGKVDKEKLQELFALSERSTVAENSKQVQFSSETESLLATVWSEVLRLDVNSISPQDSFLKIGGDSIGAILLSANLRKRGYKISVAQIFQTPVLTEMALKLEAESLQVQKYIPFSCPGFSEETMKRTLEPDLIELGTSWSSVEDIYPTSPMQDGLLAITLQIRDQYVAQYIYSLAQDFSVERLQHAWREVIQKTPVLRTTFLYSPEMAEGIQVVVKQPELIWTHIECPVNQEQSTLETYLSDDLELGMTFGKQFVRFATISSSEKSTFVWTIHHALYDGWCLNQILSDVWRAYANEPIVTRVPYAEYIKLIRSLNQEESLAFWEQYLDQCKPTRFPQDAVLPFSNTSTSVDKSLDVNLKEFTKKTGITAATLFNVSWAFILAKHENVDDVVFGFTNSGRDVSLAGITDVIGPCINIIPVRVIFDSEQDVWELLSATQTTSQTLATHGHVGLRSITKPLNLGGTPLFQTLINFRQTRFEGIDEELGFIDLLNGQMELQFPLVLDISSGETGATFSIEFRPEVDERLVSWLADQLSTVVTALTANIGTPVLVKDISMIGETMGPILADELSDEHLEVILQENPGSLHASGSIQLLHQFLEHQAAINPSNIAVDCEDEEAITYEELNNRANKLARILSNYGVGPESIVPICLEKSSLMIIGIFGVLKAGAAYVPLDPTNPISRLKLIIHNVEAVVVLTSQKLQSICISCDVETLCIDTVSKVRNGEKIINPTVAGLSSSNLAYIIFTSGSTGEPKGVMIEHFNAVESVWAQARVYNPRSNTRFLQYSNYTFDASIGDIFIPQTVGACICLASKDALMTDVARVIRDMNIDFVYFTATVAAMVEPLECPNLKLIAVGAEPVTRQVLEKWADRVRLLNIYGPTETTVTCIVQEVPSVDFSPKIIGKPFGQNVVHILEGATPVAPGCVGELCISGPQVARGYFKNPSKTAEVFVEVTSGSKMYRTGDLVRLHPGNMIEILGRKDSQIKLHGFRIEVDEIVSAILMDVNVLNSVVLMMESDAPVQPYLCAFFVPSFEVLDTDEFVADAQLLITRVKSNIANILPAYMIPSKWLPISSIPRNASGKTDSRSLIQTLSSLAPELLMRYNTEPSSAFSETDGIPMTANECFVRSTLSSLLKVNESTISKTSSFFNIGGDSVTAILFTAQCRKVGFEIQVAEIMREPRISSIANNLRSHSATPQPEHEPFALLKSAGLSKEFVLTEFQSQFGVESSSIEDAYPASALQEGMLLLSALNSSFYKLQYVYNLSGVDIEAFKSAWDRMVSRYEIFRTTFALINNRMISVVYRHTSIDWININAKTDSPLFGRSINTFALIELPENTFKFIWLTHHALTDAWYMDSLKSDFLKAYTGQELVHRPPYSHYMKYVLDIDEGESETFWMQYLDNAYPTAFPEDRSIQLSGGNSDVVKAGRMEFPIA</sequence>
<dbReference type="CDD" id="cd19545">
    <property type="entry name" value="FUM14_C_NRPS-like"/>
    <property type="match status" value="1"/>
</dbReference>
<dbReference type="Gene3D" id="3.30.300.30">
    <property type="match status" value="6"/>
</dbReference>
<comment type="similarity">
    <text evidence="5">Belongs to the NRP synthetase family.</text>
</comment>
<dbReference type="EMBL" id="QEAP01000057">
    <property type="protein sequence ID" value="TPX76110.1"/>
    <property type="molecule type" value="Genomic_DNA"/>
</dbReference>
<reference evidence="7 8" key="1">
    <citation type="journal article" date="2019" name="Sci. Rep.">
        <title>Comparative genomics of chytrid fungi reveal insights into the obligate biotrophic and pathogenic lifestyle of Synchytrium endobioticum.</title>
        <authorList>
            <person name="van de Vossenberg B.T.L.H."/>
            <person name="Warris S."/>
            <person name="Nguyen H.D.T."/>
            <person name="van Gent-Pelzer M.P.E."/>
            <person name="Joly D.L."/>
            <person name="van de Geest H.C."/>
            <person name="Bonants P.J.M."/>
            <person name="Smith D.S."/>
            <person name="Levesque C.A."/>
            <person name="van der Lee T.A.J."/>
        </authorList>
    </citation>
    <scope>NUCLEOTIDE SEQUENCE [LARGE SCALE GENOMIC DNA]</scope>
    <source>
        <strain evidence="7 8">CBS 675.73</strain>
    </source>
</reference>
<dbReference type="InterPro" id="IPR036736">
    <property type="entry name" value="ACP-like_sf"/>
</dbReference>
<dbReference type="InterPro" id="IPR020806">
    <property type="entry name" value="PKS_PP-bd"/>
</dbReference>
<dbReference type="SUPFAM" id="SSF56801">
    <property type="entry name" value="Acetyl-CoA synthetase-like"/>
    <property type="match status" value="7"/>
</dbReference>
<dbReference type="Pfam" id="PF00501">
    <property type="entry name" value="AMP-binding"/>
    <property type="match status" value="7"/>
</dbReference>
<protein>
    <recommendedName>
        <fullName evidence="6">Carrier domain-containing protein</fullName>
    </recommendedName>
</protein>
<dbReference type="InterPro" id="IPR042099">
    <property type="entry name" value="ANL_N_sf"/>
</dbReference>
<evidence type="ECO:0000256" key="3">
    <source>
        <dbReference type="ARBA" id="ARBA00022553"/>
    </source>
</evidence>
<feature type="domain" description="Carrier" evidence="6">
    <location>
        <begin position="3282"/>
        <end position="3356"/>
    </location>
</feature>
<dbReference type="InterPro" id="IPR000873">
    <property type="entry name" value="AMP-dep_synth/lig_dom"/>
</dbReference>
<dbReference type="InterPro" id="IPR009081">
    <property type="entry name" value="PP-bd_ACP"/>
</dbReference>
<dbReference type="InterPro" id="IPR045851">
    <property type="entry name" value="AMP-bd_C_sf"/>
</dbReference>
<dbReference type="SUPFAM" id="SSF52777">
    <property type="entry name" value="CoA-dependent acyltransferases"/>
    <property type="match status" value="12"/>
</dbReference>
<feature type="domain" description="Carrier" evidence="6">
    <location>
        <begin position="1118"/>
        <end position="1194"/>
    </location>
</feature>
<dbReference type="GO" id="GO:0044550">
    <property type="term" value="P:secondary metabolite biosynthetic process"/>
    <property type="evidence" value="ECO:0007669"/>
    <property type="project" value="TreeGrafter"/>
</dbReference>
<proteinExistence type="inferred from homology"/>
<evidence type="ECO:0000256" key="1">
    <source>
        <dbReference type="ARBA" id="ARBA00004924"/>
    </source>
</evidence>
<dbReference type="PROSITE" id="PS00455">
    <property type="entry name" value="AMP_BINDING"/>
    <property type="match status" value="5"/>
</dbReference>
<dbReference type="GO" id="GO:0043041">
    <property type="term" value="P:amino acid activation for nonribosomal peptide biosynthetic process"/>
    <property type="evidence" value="ECO:0007669"/>
    <property type="project" value="TreeGrafter"/>
</dbReference>
<dbReference type="InterPro" id="IPR001242">
    <property type="entry name" value="Condensation_dom"/>
</dbReference>
<dbReference type="Gene3D" id="3.30.559.10">
    <property type="entry name" value="Chloramphenicol acetyltransferase-like domain"/>
    <property type="match status" value="6"/>
</dbReference>
<dbReference type="CDD" id="cd05918">
    <property type="entry name" value="A_NRPS_SidN3_like"/>
    <property type="match status" value="6"/>
</dbReference>
<dbReference type="SUPFAM" id="SSF47336">
    <property type="entry name" value="ACP-like"/>
    <property type="match status" value="6"/>
</dbReference>
<dbReference type="GO" id="GO:0016874">
    <property type="term" value="F:ligase activity"/>
    <property type="evidence" value="ECO:0007669"/>
    <property type="project" value="UniProtKB-KW"/>
</dbReference>
<comment type="pathway">
    <text evidence="1">Siderophore biosynthesis.</text>
</comment>
<keyword evidence="2" id="KW-0596">Phosphopantetheine</keyword>
<evidence type="ECO:0000256" key="5">
    <source>
        <dbReference type="ARBA" id="ARBA00029454"/>
    </source>
</evidence>
<dbReference type="GO" id="GO:0005737">
    <property type="term" value="C:cytoplasm"/>
    <property type="evidence" value="ECO:0007669"/>
    <property type="project" value="TreeGrafter"/>
</dbReference>
<dbReference type="CDD" id="cd19542">
    <property type="entry name" value="CT_NRPS-like"/>
    <property type="match status" value="1"/>
</dbReference>
<dbReference type="Gene3D" id="1.10.1200.10">
    <property type="entry name" value="ACP-like"/>
    <property type="match status" value="6"/>
</dbReference>
<dbReference type="FunFam" id="3.40.50.980:FF:000001">
    <property type="entry name" value="Non-ribosomal peptide synthetase"/>
    <property type="match status" value="4"/>
</dbReference>